<dbReference type="GO" id="GO:0005669">
    <property type="term" value="C:transcription factor TFIID complex"/>
    <property type="evidence" value="ECO:0007669"/>
    <property type="project" value="InterPro"/>
</dbReference>
<feature type="compositionally biased region" description="Low complexity" evidence="9">
    <location>
        <begin position="59"/>
        <end position="76"/>
    </location>
</feature>
<evidence type="ECO:0000313" key="12">
    <source>
        <dbReference type="Proteomes" id="UP000310158"/>
    </source>
</evidence>
<organism evidence="11 12">
    <name type="scientific">Bondarzewia mesenterica</name>
    <dbReference type="NCBI Taxonomy" id="1095465"/>
    <lineage>
        <taxon>Eukaryota</taxon>
        <taxon>Fungi</taxon>
        <taxon>Dikarya</taxon>
        <taxon>Basidiomycota</taxon>
        <taxon>Agaricomycotina</taxon>
        <taxon>Agaricomycetes</taxon>
        <taxon>Russulales</taxon>
        <taxon>Bondarzewiaceae</taxon>
        <taxon>Bondarzewia</taxon>
    </lineage>
</organism>
<feature type="non-terminal residue" evidence="11">
    <location>
        <position position="227"/>
    </location>
</feature>
<feature type="region of interest" description="Disordered" evidence="9">
    <location>
        <begin position="40"/>
        <end position="76"/>
    </location>
</feature>
<dbReference type="InterPro" id="IPR009072">
    <property type="entry name" value="Histone-fold"/>
</dbReference>
<reference evidence="11 12" key="1">
    <citation type="submission" date="2019-02" db="EMBL/GenBank/DDBJ databases">
        <title>Genome sequencing of the rare red list fungi Bondarzewia mesenterica.</title>
        <authorList>
            <person name="Buettner E."/>
            <person name="Kellner H."/>
        </authorList>
    </citation>
    <scope>NUCLEOTIDE SEQUENCE [LARGE SCALE GENOMIC DNA]</scope>
    <source>
        <strain evidence="11 12">DSM 108281</strain>
    </source>
</reference>
<accession>A0A4S4LK63</accession>
<dbReference type="PANTHER" id="PTHR15138">
    <property type="entry name" value="TRANSCRIPTION INITIATION FACTOR TFIID SUBUNIT 4"/>
    <property type="match status" value="1"/>
</dbReference>
<evidence type="ECO:0000313" key="11">
    <source>
        <dbReference type="EMBL" id="THH12486.1"/>
    </source>
</evidence>
<comment type="caution">
    <text evidence="11">The sequence shown here is derived from an EMBL/GenBank/DDBJ whole genome shotgun (WGS) entry which is preliminary data.</text>
</comment>
<keyword evidence="12" id="KW-1185">Reference proteome</keyword>
<dbReference type="Pfam" id="PF05236">
    <property type="entry name" value="TAF4"/>
    <property type="match status" value="1"/>
</dbReference>
<evidence type="ECO:0000256" key="8">
    <source>
        <dbReference type="ARBA" id="ARBA00031747"/>
    </source>
</evidence>
<dbReference type="InterPro" id="IPR007900">
    <property type="entry name" value="TAF4_C"/>
</dbReference>
<dbReference type="InterPro" id="IPR045144">
    <property type="entry name" value="TAF4"/>
</dbReference>
<dbReference type="Proteomes" id="UP000310158">
    <property type="component" value="Unassembled WGS sequence"/>
</dbReference>
<dbReference type="CDD" id="cd08045">
    <property type="entry name" value="HFD_TAF4"/>
    <property type="match status" value="1"/>
</dbReference>
<keyword evidence="4" id="KW-0805">Transcription regulation</keyword>
<keyword evidence="5" id="KW-0804">Transcription</keyword>
<evidence type="ECO:0000259" key="10">
    <source>
        <dbReference type="Pfam" id="PF05236"/>
    </source>
</evidence>
<dbReference type="PANTHER" id="PTHR15138:SF14">
    <property type="entry name" value="TRANSCRIPTION INITIATION FACTOR TFIID SUBUNIT 4"/>
    <property type="match status" value="1"/>
</dbReference>
<evidence type="ECO:0000256" key="5">
    <source>
        <dbReference type="ARBA" id="ARBA00023163"/>
    </source>
</evidence>
<comment type="subcellular location">
    <subcellularLocation>
        <location evidence="1">Nucleus</location>
    </subcellularLocation>
</comment>
<name>A0A4S4LK63_9AGAM</name>
<dbReference type="AlphaFoldDB" id="A0A4S4LK63"/>
<comment type="similarity">
    <text evidence="2">Belongs to the TAF4 family.</text>
</comment>
<evidence type="ECO:0000256" key="1">
    <source>
        <dbReference type="ARBA" id="ARBA00004123"/>
    </source>
</evidence>
<dbReference type="GO" id="GO:0016251">
    <property type="term" value="F:RNA polymerase II general transcription initiation factor activity"/>
    <property type="evidence" value="ECO:0007669"/>
    <property type="project" value="TreeGrafter"/>
</dbReference>
<evidence type="ECO:0000256" key="7">
    <source>
        <dbReference type="ARBA" id="ARBA00025346"/>
    </source>
</evidence>
<evidence type="ECO:0000256" key="6">
    <source>
        <dbReference type="ARBA" id="ARBA00023242"/>
    </source>
</evidence>
<feature type="region of interest" description="Disordered" evidence="9">
    <location>
        <begin position="103"/>
        <end position="134"/>
    </location>
</feature>
<gene>
    <name evidence="11" type="ORF">EW146_g7651</name>
</gene>
<dbReference type="GO" id="GO:0046982">
    <property type="term" value="F:protein heterodimerization activity"/>
    <property type="evidence" value="ECO:0007669"/>
    <property type="project" value="InterPro"/>
</dbReference>
<feature type="domain" description="Transcription initiation factor TFIID component TAF4 C-terminal" evidence="10">
    <location>
        <begin position="85"/>
        <end position="212"/>
    </location>
</feature>
<dbReference type="OrthoDB" id="21060at2759"/>
<feature type="compositionally biased region" description="Pro residues" evidence="9">
    <location>
        <begin position="46"/>
        <end position="58"/>
    </location>
</feature>
<keyword evidence="6" id="KW-0539">Nucleus</keyword>
<evidence type="ECO:0000256" key="4">
    <source>
        <dbReference type="ARBA" id="ARBA00023015"/>
    </source>
</evidence>
<comment type="function">
    <text evidence="7">Functions as a component of the DNA-binding general transcription factor complex TFIID. Binding of TFIID to a promoter (with or without TATA element) is the initial step in pre-initiation complex (PIC) formation. TFIID plays a key role in the regulation of gene expression by RNA polymerase II through different activities such as transcription activator interaction, core promoter recognition and selectivity, TFIIA and TFIIB interaction, chromatin modification (histone acetylation by TAF1), facilitation of DNA opening and initiation of transcription.</text>
</comment>
<proteinExistence type="inferred from homology"/>
<dbReference type="GO" id="GO:0003677">
    <property type="term" value="F:DNA binding"/>
    <property type="evidence" value="ECO:0007669"/>
    <property type="project" value="TreeGrafter"/>
</dbReference>
<dbReference type="Gene3D" id="1.10.20.10">
    <property type="entry name" value="Histone, subunit A"/>
    <property type="match status" value="1"/>
</dbReference>
<sequence length="227" mass="25367">MGSDALKQRISFPEIPIDPALQQHAAPSYYQYQHYPQASYGHYQPYIPPPPAAQPQPSQPAIQRQQPAQPQPTTSQLDTADVATLNDALGSAGVDLRAEEETLQRTADQHQTYRPYEDRSHKQPTKPNFETRFLGPTMRSIGTKHKITKVPDDAVNYVALALRARLQDLVEAMIAASEHRTDTQFDRPASLYEDGTTPMWSVAVRRDVAKQLGGARARGARRRDARA</sequence>
<evidence type="ECO:0000256" key="3">
    <source>
        <dbReference type="ARBA" id="ARBA00017306"/>
    </source>
</evidence>
<evidence type="ECO:0000256" key="2">
    <source>
        <dbReference type="ARBA" id="ARBA00006178"/>
    </source>
</evidence>
<evidence type="ECO:0000256" key="9">
    <source>
        <dbReference type="SAM" id="MobiDB-lite"/>
    </source>
</evidence>
<dbReference type="GO" id="GO:0006367">
    <property type="term" value="P:transcription initiation at RNA polymerase II promoter"/>
    <property type="evidence" value="ECO:0007669"/>
    <property type="project" value="TreeGrafter"/>
</dbReference>
<dbReference type="EMBL" id="SGPL01000457">
    <property type="protein sequence ID" value="THH12486.1"/>
    <property type="molecule type" value="Genomic_DNA"/>
</dbReference>
<protein>
    <recommendedName>
        <fullName evidence="3">Transcription initiation factor TFIID subunit 4</fullName>
    </recommendedName>
    <alternativeName>
        <fullName evidence="8">TBP-associated factor 4</fullName>
    </alternativeName>
</protein>